<reference evidence="6" key="1">
    <citation type="submission" date="2022-06" db="EMBL/GenBank/DDBJ databases">
        <title>Complete genome sequence of Streptomyces nigrescens HEK616.</title>
        <authorList>
            <person name="Asamizu S."/>
            <person name="Onaka H."/>
        </authorList>
    </citation>
    <scope>NUCLEOTIDE SEQUENCE</scope>
    <source>
        <strain evidence="6">HEK616</strain>
    </source>
</reference>
<dbReference type="EMBL" id="AP026073">
    <property type="protein sequence ID" value="BDM69331.1"/>
    <property type="molecule type" value="Genomic_DNA"/>
</dbReference>
<dbReference type="Gene3D" id="1.10.357.10">
    <property type="entry name" value="Tetracycline Repressor, domain 2"/>
    <property type="match status" value="1"/>
</dbReference>
<dbReference type="SUPFAM" id="SSF48498">
    <property type="entry name" value="Tetracyclin repressor-like, C-terminal domain"/>
    <property type="match status" value="1"/>
</dbReference>
<proteinExistence type="predicted"/>
<keyword evidence="2 4" id="KW-0238">DNA-binding</keyword>
<evidence type="ECO:0000256" key="4">
    <source>
        <dbReference type="PROSITE-ProRule" id="PRU00335"/>
    </source>
</evidence>
<evidence type="ECO:0000256" key="1">
    <source>
        <dbReference type="ARBA" id="ARBA00023015"/>
    </source>
</evidence>
<dbReference type="PRINTS" id="PR00455">
    <property type="entry name" value="HTHTETR"/>
</dbReference>
<keyword evidence="3" id="KW-0804">Transcription</keyword>
<feature type="domain" description="HTH tetR-type" evidence="5">
    <location>
        <begin position="7"/>
        <end position="67"/>
    </location>
</feature>
<dbReference type="Pfam" id="PF02909">
    <property type="entry name" value="TetR_C_1"/>
    <property type="match status" value="1"/>
</dbReference>
<sequence>MDMPRDTLTADRIVREAIELLDDEGLDGLNMRSLAKRLGSAATAVYWHIKTKDELVRLASDAIWHEVELPDLDATDWRTAATAHATGMHAMLTRHPWLGQAFGSHLLHGPGQARHNDLSLGIYEKAGFAAADADRAAATVFTFVLGSTLGPAAQVSLNRRLSKSGADPEQRMADAMTRATETARQFPRLRERLNTTAATEYAAAPDDTFAFGLQSLLDGFEARLTAAGTSRHT</sequence>
<dbReference type="Proteomes" id="UP001059597">
    <property type="component" value="Chromosome"/>
</dbReference>
<feature type="DNA-binding region" description="H-T-H motif" evidence="4">
    <location>
        <begin position="30"/>
        <end position="49"/>
    </location>
</feature>
<dbReference type="Pfam" id="PF00440">
    <property type="entry name" value="TetR_N"/>
    <property type="match status" value="1"/>
</dbReference>
<dbReference type="PROSITE" id="PS50977">
    <property type="entry name" value="HTH_TETR_2"/>
    <property type="match status" value="1"/>
</dbReference>
<organism evidence="6 7">
    <name type="scientific">Streptomyces nigrescens</name>
    <dbReference type="NCBI Taxonomy" id="1920"/>
    <lineage>
        <taxon>Bacteria</taxon>
        <taxon>Bacillati</taxon>
        <taxon>Actinomycetota</taxon>
        <taxon>Actinomycetes</taxon>
        <taxon>Kitasatosporales</taxon>
        <taxon>Streptomycetaceae</taxon>
        <taxon>Streptomyces</taxon>
    </lineage>
</organism>
<dbReference type="InterPro" id="IPR001647">
    <property type="entry name" value="HTH_TetR"/>
</dbReference>
<evidence type="ECO:0000313" key="7">
    <source>
        <dbReference type="Proteomes" id="UP001059597"/>
    </source>
</evidence>
<dbReference type="InterPro" id="IPR036271">
    <property type="entry name" value="Tet_transcr_reg_TetR-rel_C_sf"/>
</dbReference>
<protein>
    <recommendedName>
        <fullName evidence="5">HTH tetR-type domain-containing protein</fullName>
    </recommendedName>
</protein>
<dbReference type="SUPFAM" id="SSF46689">
    <property type="entry name" value="Homeodomain-like"/>
    <property type="match status" value="1"/>
</dbReference>
<dbReference type="Gene3D" id="1.10.10.60">
    <property type="entry name" value="Homeodomain-like"/>
    <property type="match status" value="1"/>
</dbReference>
<dbReference type="InterPro" id="IPR009057">
    <property type="entry name" value="Homeodomain-like_sf"/>
</dbReference>
<keyword evidence="7" id="KW-1185">Reference proteome</keyword>
<evidence type="ECO:0000259" key="5">
    <source>
        <dbReference type="PROSITE" id="PS50977"/>
    </source>
</evidence>
<accession>A0ABN6QUE0</accession>
<evidence type="ECO:0000256" key="3">
    <source>
        <dbReference type="ARBA" id="ARBA00023163"/>
    </source>
</evidence>
<evidence type="ECO:0000313" key="6">
    <source>
        <dbReference type="EMBL" id="BDM69331.1"/>
    </source>
</evidence>
<dbReference type="InterPro" id="IPR004111">
    <property type="entry name" value="Repressor_TetR_C"/>
</dbReference>
<evidence type="ECO:0000256" key="2">
    <source>
        <dbReference type="ARBA" id="ARBA00023125"/>
    </source>
</evidence>
<name>A0ABN6QUE0_STRNI</name>
<keyword evidence="1" id="KW-0805">Transcription regulation</keyword>
<gene>
    <name evidence="6" type="ORF">HEK616_28180</name>
</gene>